<evidence type="ECO:0000313" key="3">
    <source>
        <dbReference type="EMBL" id="KAA8499483.1"/>
    </source>
</evidence>
<organism evidence="3 4">
    <name type="scientific">Porphyridium purpureum</name>
    <name type="common">Red alga</name>
    <name type="synonym">Porphyridium cruentum</name>
    <dbReference type="NCBI Taxonomy" id="35688"/>
    <lineage>
        <taxon>Eukaryota</taxon>
        <taxon>Rhodophyta</taxon>
        <taxon>Bangiophyceae</taxon>
        <taxon>Porphyridiales</taxon>
        <taxon>Porphyridiaceae</taxon>
        <taxon>Porphyridium</taxon>
    </lineage>
</organism>
<proteinExistence type="predicted"/>
<sequence>MASVRTVWVLGLAAALLLSASVEGGAHASQLNPALVQRSASAWAKTLTMNSRAGDFAQSAREVAHFLELVAERNVAHDDAAAPWAHRFVARVGHVVVTHWAKQLCALVRCDDEPRSQWGPDSRTKMSRLKVHDDTAGKKDGYRNGVPYSSAPDIHEHEAHEAHEAREAMTTSDSRRLLLDSQNGSCPLDYVEVMDGTKCSKRPLYCELRWAESRSRTPCSEDVRFRGNFLANDLCIRLNAPDLSPLLLPVSYACATLGVTTDNLQNISDPDRYHFAVETPVGALVSSDSLEELNARLQIKIYNLDLPFSDRRLTFVQSVQAQDIVSGGSLQMKIDASSALEPALVQSFAPGGLLYIEATLNADDGLLAKVNKNCTLRITVELADFEFPRTSESAPFPWWAALLIALGIVLVVSVLAFAWYRVELKKMETGEDPKVRLSWKSKVA</sequence>
<keyword evidence="1" id="KW-1133">Transmembrane helix</keyword>
<keyword evidence="1" id="KW-0472">Membrane</keyword>
<gene>
    <name evidence="3" type="ORF">FVE85_7068</name>
</gene>
<keyword evidence="1" id="KW-0812">Transmembrane</keyword>
<name>A0A5J4Z9Q8_PORPP</name>
<feature type="chain" id="PRO_5023929705" evidence="2">
    <location>
        <begin position="25"/>
        <end position="444"/>
    </location>
</feature>
<reference evidence="4" key="1">
    <citation type="journal article" date="2019" name="Nat. Commun.">
        <title>Expansion of phycobilisome linker gene families in mesophilic red algae.</title>
        <authorList>
            <person name="Lee J."/>
            <person name="Kim D."/>
            <person name="Bhattacharya D."/>
            <person name="Yoon H.S."/>
        </authorList>
    </citation>
    <scope>NUCLEOTIDE SEQUENCE [LARGE SCALE GENOMIC DNA]</scope>
    <source>
        <strain evidence="4">CCMP 1328</strain>
    </source>
</reference>
<comment type="caution">
    <text evidence="3">The sequence shown here is derived from an EMBL/GenBank/DDBJ whole genome shotgun (WGS) entry which is preliminary data.</text>
</comment>
<dbReference type="EMBL" id="VRMN01000001">
    <property type="protein sequence ID" value="KAA8499483.1"/>
    <property type="molecule type" value="Genomic_DNA"/>
</dbReference>
<dbReference type="Proteomes" id="UP000324585">
    <property type="component" value="Unassembled WGS sequence"/>
</dbReference>
<protein>
    <submittedName>
        <fullName evidence="3">Uncharacterized protein</fullName>
    </submittedName>
</protein>
<dbReference type="AlphaFoldDB" id="A0A5J4Z9Q8"/>
<evidence type="ECO:0000256" key="1">
    <source>
        <dbReference type="SAM" id="Phobius"/>
    </source>
</evidence>
<feature type="transmembrane region" description="Helical" evidence="1">
    <location>
        <begin position="398"/>
        <end position="420"/>
    </location>
</feature>
<evidence type="ECO:0000256" key="2">
    <source>
        <dbReference type="SAM" id="SignalP"/>
    </source>
</evidence>
<keyword evidence="2" id="KW-0732">Signal</keyword>
<feature type="signal peptide" evidence="2">
    <location>
        <begin position="1"/>
        <end position="24"/>
    </location>
</feature>
<keyword evidence="4" id="KW-1185">Reference proteome</keyword>
<accession>A0A5J4Z9Q8</accession>
<evidence type="ECO:0000313" key="4">
    <source>
        <dbReference type="Proteomes" id="UP000324585"/>
    </source>
</evidence>